<dbReference type="RefSeq" id="WP_184788322.1">
    <property type="nucleotide sequence ID" value="NZ_BONT01000002.1"/>
</dbReference>
<proteinExistence type="predicted"/>
<gene>
    <name evidence="2" type="ORF">HNR73_003331</name>
</gene>
<keyword evidence="1" id="KW-0472">Membrane</keyword>
<evidence type="ECO:0000313" key="3">
    <source>
        <dbReference type="Proteomes" id="UP000548476"/>
    </source>
</evidence>
<evidence type="ECO:0000256" key="1">
    <source>
        <dbReference type="SAM" id="Phobius"/>
    </source>
</evidence>
<keyword evidence="1" id="KW-1133">Transmembrane helix</keyword>
<reference evidence="2 3" key="1">
    <citation type="submission" date="2020-08" db="EMBL/GenBank/DDBJ databases">
        <title>Genomic Encyclopedia of Type Strains, Phase IV (KMG-IV): sequencing the most valuable type-strain genomes for metagenomic binning, comparative biology and taxonomic classification.</title>
        <authorList>
            <person name="Goeker M."/>
        </authorList>
    </citation>
    <scope>NUCLEOTIDE SEQUENCE [LARGE SCALE GENOMIC DNA]</scope>
    <source>
        <strain evidence="2 3">YIM 65646</strain>
    </source>
</reference>
<dbReference type="Proteomes" id="UP000548476">
    <property type="component" value="Unassembled WGS sequence"/>
</dbReference>
<name>A0A841FHY1_9ACTN</name>
<dbReference type="AlphaFoldDB" id="A0A841FHY1"/>
<protein>
    <submittedName>
        <fullName evidence="2">Uncharacterized protein</fullName>
    </submittedName>
</protein>
<sequence>MNQLDFSRLTALDLDPVTVFLLGAATALLTVVGVAAVRHIARRCGCTLGALVDCVFRQLAALVLRRGRGRHRMWDGYQSQRTIRADFDRLSRWS</sequence>
<keyword evidence="1" id="KW-0812">Transmembrane</keyword>
<keyword evidence="3" id="KW-1185">Reference proteome</keyword>
<organism evidence="2 3">
    <name type="scientific">Phytomonospora endophytica</name>
    <dbReference type="NCBI Taxonomy" id="714109"/>
    <lineage>
        <taxon>Bacteria</taxon>
        <taxon>Bacillati</taxon>
        <taxon>Actinomycetota</taxon>
        <taxon>Actinomycetes</taxon>
        <taxon>Micromonosporales</taxon>
        <taxon>Micromonosporaceae</taxon>
        <taxon>Phytomonospora</taxon>
    </lineage>
</organism>
<evidence type="ECO:0000313" key="2">
    <source>
        <dbReference type="EMBL" id="MBB6035474.1"/>
    </source>
</evidence>
<comment type="caution">
    <text evidence="2">The sequence shown here is derived from an EMBL/GenBank/DDBJ whole genome shotgun (WGS) entry which is preliminary data.</text>
</comment>
<feature type="transmembrane region" description="Helical" evidence="1">
    <location>
        <begin position="17"/>
        <end position="37"/>
    </location>
</feature>
<dbReference type="EMBL" id="JACHGT010000006">
    <property type="protein sequence ID" value="MBB6035474.1"/>
    <property type="molecule type" value="Genomic_DNA"/>
</dbReference>
<accession>A0A841FHY1</accession>